<proteinExistence type="inferred from homology"/>
<keyword evidence="3" id="KW-0813">Transport</keyword>
<dbReference type="GO" id="GO:0009279">
    <property type="term" value="C:cell outer membrane"/>
    <property type="evidence" value="ECO:0007669"/>
    <property type="project" value="UniProtKB-SubCell"/>
</dbReference>
<dbReference type="RefSeq" id="WP_171326204.1">
    <property type="nucleotide sequence ID" value="NZ_JABFBC010000002.1"/>
</dbReference>
<dbReference type="NCBIfam" id="TIGR01844">
    <property type="entry name" value="type_I_sec_TolC"/>
    <property type="match status" value="1"/>
</dbReference>
<comment type="caution">
    <text evidence="9">The sequence shown here is derived from an EMBL/GenBank/DDBJ whole genome shotgun (WGS) entry which is preliminary data.</text>
</comment>
<evidence type="ECO:0000313" key="10">
    <source>
        <dbReference type="Proteomes" id="UP000572377"/>
    </source>
</evidence>
<keyword evidence="5" id="KW-0812">Transmembrane</keyword>
<feature type="signal peptide" evidence="8">
    <location>
        <begin position="1"/>
        <end position="28"/>
    </location>
</feature>
<evidence type="ECO:0000256" key="6">
    <source>
        <dbReference type="ARBA" id="ARBA00023136"/>
    </source>
</evidence>
<dbReference type="GO" id="GO:0015288">
    <property type="term" value="F:porin activity"/>
    <property type="evidence" value="ECO:0007669"/>
    <property type="project" value="TreeGrafter"/>
</dbReference>
<dbReference type="Gene3D" id="1.20.1600.10">
    <property type="entry name" value="Outer membrane efflux proteins (OEP)"/>
    <property type="match status" value="1"/>
</dbReference>
<evidence type="ECO:0000256" key="7">
    <source>
        <dbReference type="ARBA" id="ARBA00023237"/>
    </source>
</evidence>
<dbReference type="Proteomes" id="UP000572377">
    <property type="component" value="Unassembled WGS sequence"/>
</dbReference>
<gene>
    <name evidence="9" type="ORF">HMH01_13005</name>
</gene>
<dbReference type="SUPFAM" id="SSF56954">
    <property type="entry name" value="Outer membrane efflux proteins (OEP)"/>
    <property type="match status" value="1"/>
</dbReference>
<evidence type="ECO:0000256" key="8">
    <source>
        <dbReference type="SAM" id="SignalP"/>
    </source>
</evidence>
<sequence length="464" mass="49817">MNTIRDFRVLASGAALWLLAGLAGPVAAQSLTETLVTTYQSSPVLESQRAALRGTDEGVAQARALRRPSIDLEASVGLDASRDNDWDLADSYTAGLSASLRLYDHGQSAAAIESAKANVASTRAVLRNVEQQVLLAAVAAFMDIRRDQQQVTTARNNVSVLESQVQATRDRFDLGEVTRTDVSLAEARLALAQANLAAVQGNLQSALERYQAVVGSPATSLQSPPPLPSLPASLAEAESIAMRSHPSLEAARFAQTAAEFDLVRARASRGPSVNLTGGLGISNTDNQLGQNEDIDLRLGLGANVPLYRGGQLSSVVRQAEAAVDRAKFDVQDTARTIRQNAAIAWSNIAVARATIVANREEVRAARIAFEGVSEEASLGARTTLDVLDLEQDLRNAEFRLAASQRDEYVAVYQLLSAMGLLSVDYLNLGIPTYEPDINYNRVQNAPYSTVEGSILDKLRDRYGR</sequence>
<accession>A0A849L5G2</accession>
<dbReference type="Pfam" id="PF02321">
    <property type="entry name" value="OEP"/>
    <property type="match status" value="2"/>
</dbReference>
<keyword evidence="8" id="KW-0732">Signal</keyword>
<dbReference type="GO" id="GO:0015562">
    <property type="term" value="F:efflux transmembrane transporter activity"/>
    <property type="evidence" value="ECO:0007669"/>
    <property type="project" value="InterPro"/>
</dbReference>
<dbReference type="PANTHER" id="PTHR30026">
    <property type="entry name" value="OUTER MEMBRANE PROTEIN TOLC"/>
    <property type="match status" value="1"/>
</dbReference>
<keyword evidence="10" id="KW-1185">Reference proteome</keyword>
<protein>
    <submittedName>
        <fullName evidence="9">TolC family outer membrane protein</fullName>
    </submittedName>
</protein>
<keyword evidence="7" id="KW-0998">Cell outer membrane</keyword>
<evidence type="ECO:0000256" key="3">
    <source>
        <dbReference type="ARBA" id="ARBA00022448"/>
    </source>
</evidence>
<comment type="similarity">
    <text evidence="2">Belongs to the outer membrane factor (OMF) (TC 1.B.17) family.</text>
</comment>
<feature type="chain" id="PRO_5033011293" evidence="8">
    <location>
        <begin position="29"/>
        <end position="464"/>
    </location>
</feature>
<reference evidence="9 10" key="1">
    <citation type="submission" date="2020-05" db="EMBL/GenBank/DDBJ databases">
        <title>Gimesia benthica sp. nov., a novel planctomycete isolated from a deep-sea water sample of the Northwest Indian Ocean.</title>
        <authorList>
            <person name="Wang J."/>
            <person name="Ruan C."/>
            <person name="Song L."/>
            <person name="Zhu Y."/>
            <person name="Li A."/>
            <person name="Zheng X."/>
            <person name="Wang L."/>
            <person name="Lu Z."/>
            <person name="Huang Y."/>
            <person name="Du W."/>
            <person name="Zhou Y."/>
            <person name="Huang L."/>
            <person name="Dai X."/>
        </authorList>
    </citation>
    <scope>NUCLEOTIDE SEQUENCE [LARGE SCALE GENOMIC DNA]</scope>
    <source>
        <strain evidence="9 10">YYQ-30</strain>
    </source>
</reference>
<comment type="subcellular location">
    <subcellularLocation>
        <location evidence="1">Cell outer membrane</location>
    </subcellularLocation>
</comment>
<dbReference type="InterPro" id="IPR010130">
    <property type="entry name" value="T1SS_OMP_TolC"/>
</dbReference>
<dbReference type="InterPro" id="IPR051906">
    <property type="entry name" value="TolC-like"/>
</dbReference>
<organism evidence="9 10">
    <name type="scientific">Halovulum dunhuangense</name>
    <dbReference type="NCBI Taxonomy" id="1505036"/>
    <lineage>
        <taxon>Bacteria</taxon>
        <taxon>Pseudomonadati</taxon>
        <taxon>Pseudomonadota</taxon>
        <taxon>Alphaproteobacteria</taxon>
        <taxon>Rhodobacterales</taxon>
        <taxon>Paracoccaceae</taxon>
        <taxon>Halovulum</taxon>
    </lineage>
</organism>
<evidence type="ECO:0000256" key="2">
    <source>
        <dbReference type="ARBA" id="ARBA00007613"/>
    </source>
</evidence>
<name>A0A849L5G2_9RHOB</name>
<evidence type="ECO:0000313" key="9">
    <source>
        <dbReference type="EMBL" id="NNU81357.1"/>
    </source>
</evidence>
<evidence type="ECO:0000256" key="1">
    <source>
        <dbReference type="ARBA" id="ARBA00004442"/>
    </source>
</evidence>
<dbReference type="InterPro" id="IPR003423">
    <property type="entry name" value="OMP_efflux"/>
</dbReference>
<dbReference type="GO" id="GO:1990281">
    <property type="term" value="C:efflux pump complex"/>
    <property type="evidence" value="ECO:0007669"/>
    <property type="project" value="TreeGrafter"/>
</dbReference>
<evidence type="ECO:0000256" key="5">
    <source>
        <dbReference type="ARBA" id="ARBA00022692"/>
    </source>
</evidence>
<evidence type="ECO:0000256" key="4">
    <source>
        <dbReference type="ARBA" id="ARBA00022452"/>
    </source>
</evidence>
<dbReference type="AlphaFoldDB" id="A0A849L5G2"/>
<dbReference type="EMBL" id="JABFBC010000002">
    <property type="protein sequence ID" value="NNU81357.1"/>
    <property type="molecule type" value="Genomic_DNA"/>
</dbReference>
<keyword evidence="4" id="KW-1134">Transmembrane beta strand</keyword>
<dbReference type="PANTHER" id="PTHR30026:SF22">
    <property type="entry name" value="OUTER MEMBRANE EFFLUX PROTEIN"/>
    <property type="match status" value="1"/>
</dbReference>
<keyword evidence="6" id="KW-0472">Membrane</keyword>